<keyword evidence="2" id="KW-1133">Transmembrane helix</keyword>
<dbReference type="Proteomes" id="UP000547510">
    <property type="component" value="Unassembled WGS sequence"/>
</dbReference>
<dbReference type="RefSeq" id="WP_184689400.1">
    <property type="nucleotide sequence ID" value="NZ_JACHJN010000002.1"/>
</dbReference>
<evidence type="ECO:0000256" key="1">
    <source>
        <dbReference type="SAM" id="MobiDB-lite"/>
    </source>
</evidence>
<keyword evidence="5" id="KW-1185">Reference proteome</keyword>
<evidence type="ECO:0000256" key="2">
    <source>
        <dbReference type="SAM" id="Phobius"/>
    </source>
</evidence>
<feature type="transmembrane region" description="Helical" evidence="2">
    <location>
        <begin position="75"/>
        <end position="92"/>
    </location>
</feature>
<gene>
    <name evidence="4" type="ORF">FHS29_001439</name>
</gene>
<protein>
    <submittedName>
        <fullName evidence="4">Fatty acid desaturase</fullName>
    </submittedName>
</protein>
<keyword evidence="2" id="KW-0472">Membrane</keyword>
<feature type="domain" description="DUF1707" evidence="3">
    <location>
        <begin position="7"/>
        <end position="54"/>
    </location>
</feature>
<proteinExistence type="predicted"/>
<dbReference type="PANTHER" id="PTHR40763:SF4">
    <property type="entry name" value="DUF1707 DOMAIN-CONTAINING PROTEIN"/>
    <property type="match status" value="1"/>
</dbReference>
<comment type="caution">
    <text evidence="4">The sequence shown here is derived from an EMBL/GenBank/DDBJ whole genome shotgun (WGS) entry which is preliminary data.</text>
</comment>
<accession>A0A841CBT7</accession>
<feature type="region of interest" description="Disordered" evidence="1">
    <location>
        <begin position="52"/>
        <end position="71"/>
    </location>
</feature>
<sequence>MTDFQRDDRARVADELARAKAEGRLTDAEYEERLRYVAAATSYTELAALTADLPGDAPTAPPRRSRKRRSKKRRYVVYVLVTGVNFLVWGILSLSLGFVLYPWWVWVALFWGLLVLIAP</sequence>
<reference evidence="4 5" key="1">
    <citation type="submission" date="2020-08" db="EMBL/GenBank/DDBJ databases">
        <title>Genomic Encyclopedia of Type Strains, Phase III (KMG-III): the genomes of soil and plant-associated and newly described type strains.</title>
        <authorList>
            <person name="Whitman W."/>
        </authorList>
    </citation>
    <scope>NUCLEOTIDE SEQUENCE [LARGE SCALE GENOMIC DNA]</scope>
    <source>
        <strain evidence="4 5">CECT 8640</strain>
    </source>
</reference>
<evidence type="ECO:0000313" key="4">
    <source>
        <dbReference type="EMBL" id="MBB5954869.1"/>
    </source>
</evidence>
<evidence type="ECO:0000313" key="5">
    <source>
        <dbReference type="Proteomes" id="UP000547510"/>
    </source>
</evidence>
<name>A0A841CBT7_9PSEU</name>
<dbReference type="InterPro" id="IPR012551">
    <property type="entry name" value="DUF1707_SHOCT-like"/>
</dbReference>
<keyword evidence="2" id="KW-0812">Transmembrane</keyword>
<organism evidence="4 5">
    <name type="scientific">Saccharothrix tamanrassetensis</name>
    <dbReference type="NCBI Taxonomy" id="1051531"/>
    <lineage>
        <taxon>Bacteria</taxon>
        <taxon>Bacillati</taxon>
        <taxon>Actinomycetota</taxon>
        <taxon>Actinomycetes</taxon>
        <taxon>Pseudonocardiales</taxon>
        <taxon>Pseudonocardiaceae</taxon>
        <taxon>Saccharothrix</taxon>
    </lineage>
</organism>
<dbReference type="PANTHER" id="PTHR40763">
    <property type="entry name" value="MEMBRANE PROTEIN-RELATED"/>
    <property type="match status" value="1"/>
</dbReference>
<evidence type="ECO:0000259" key="3">
    <source>
        <dbReference type="Pfam" id="PF08044"/>
    </source>
</evidence>
<feature type="transmembrane region" description="Helical" evidence="2">
    <location>
        <begin position="98"/>
        <end position="118"/>
    </location>
</feature>
<dbReference type="EMBL" id="JACHJN010000002">
    <property type="protein sequence ID" value="MBB5954869.1"/>
    <property type="molecule type" value="Genomic_DNA"/>
</dbReference>
<dbReference type="AlphaFoldDB" id="A0A841CBT7"/>
<dbReference type="Pfam" id="PF08044">
    <property type="entry name" value="DUF1707"/>
    <property type="match status" value="1"/>
</dbReference>